<feature type="binding site" evidence="8">
    <location>
        <position position="22"/>
    </location>
    <ligand>
        <name>a divalent metal cation</name>
        <dbReference type="ChEBI" id="CHEBI:60240"/>
    </ligand>
</feature>
<sequence length="172" mass="18463">MSQLNKSTQFPPFRIGQGYDCHVLVEGRKLILGGVEIPHKTGLLGHSDADALLHAITDALLGAAALGDIGKLFPDTDASFAGADSRVLLREAMKRVSQAGYMVGNLDATIIAQKPKMAPHIPLMVERIAEDLGVRIDQVNVKAKTNEGLGYLGREEGIATEAVVMLFRSEVM</sequence>
<dbReference type="GO" id="GO:0008685">
    <property type="term" value="F:2-C-methyl-D-erythritol 2,4-cyclodiphosphate synthase activity"/>
    <property type="evidence" value="ECO:0007669"/>
    <property type="project" value="UniProtKB-EC"/>
</dbReference>
<feature type="binding site" evidence="8">
    <location>
        <position position="154"/>
    </location>
    <ligand>
        <name>4-CDP-2-C-methyl-D-erythritol 2-phosphate</name>
        <dbReference type="ChEBI" id="CHEBI:57919"/>
    </ligand>
</feature>
<protein>
    <recommendedName>
        <fullName evidence="4 8">2-C-methyl-D-erythritol 2,4-cyclodiphosphate synthase</fullName>
        <shortName evidence="8">MECDP-synthase</shortName>
        <shortName evidence="8">MECPP-synthase</shortName>
        <shortName evidence="8">MECPS</shortName>
        <ecNumber evidence="4 8">4.6.1.12</ecNumber>
    </recommendedName>
</protein>
<proteinExistence type="inferred from homology"/>
<evidence type="ECO:0000256" key="8">
    <source>
        <dbReference type="HAMAP-Rule" id="MF_00107"/>
    </source>
</evidence>
<feature type="site" description="Transition state stabilizer" evidence="8">
    <location>
        <position position="145"/>
    </location>
</feature>
<dbReference type="EMBL" id="CP133720">
    <property type="protein sequence ID" value="WMW78980.1"/>
    <property type="molecule type" value="Genomic_DNA"/>
</dbReference>
<evidence type="ECO:0000313" key="12">
    <source>
        <dbReference type="Proteomes" id="UP001181355"/>
    </source>
</evidence>
<comment type="function">
    <text evidence="8">Involved in the biosynthesis of isopentenyl diphosphate (IPP) and dimethylallyl diphosphate (DMAPP), two major building blocks of isoprenoid compounds. Catalyzes the conversion of 4-diphosphocytidyl-2-C-methyl-D-erythritol 2-phosphate (CDP-ME2P) to 2-C-methyl-D-erythritol 2,4-cyclodiphosphate (ME-CPP) with a corresponding release of cytidine 5-monophosphate (CMP).</text>
</comment>
<comment type="cofactor">
    <cofactor evidence="8">
        <name>a divalent metal cation</name>
        <dbReference type="ChEBI" id="CHEBI:60240"/>
    </cofactor>
    <text evidence="8">Binds 1 divalent metal cation per subunit.</text>
</comment>
<accession>A0ABY9RCK2</accession>
<keyword evidence="6 8" id="KW-0414">Isoprene biosynthesis</keyword>
<comment type="similarity">
    <text evidence="3 8 9">Belongs to the IspF family.</text>
</comment>
<reference evidence="11" key="1">
    <citation type="submission" date="2023-09" db="EMBL/GenBank/DDBJ databases">
        <title>Undibacterium sp. 20NA77.5 isolated from freshwater.</title>
        <authorList>
            <person name="Le V."/>
            <person name="Ko S.-R."/>
            <person name="Ahn C.-Y."/>
            <person name="Oh H.-M."/>
        </authorList>
    </citation>
    <scope>NUCLEOTIDE SEQUENCE</scope>
    <source>
        <strain evidence="11">20NA77.5</strain>
    </source>
</reference>
<evidence type="ECO:0000256" key="3">
    <source>
        <dbReference type="ARBA" id="ARBA00008480"/>
    </source>
</evidence>
<dbReference type="Proteomes" id="UP001181355">
    <property type="component" value="Chromosome"/>
</dbReference>
<feature type="binding site" evidence="8">
    <location>
        <begin position="73"/>
        <end position="77"/>
    </location>
    <ligand>
        <name>4-CDP-2-C-methyl-D-erythritol 2-phosphate</name>
        <dbReference type="ChEBI" id="CHEBI:57919"/>
    </ligand>
</feature>
<dbReference type="NCBIfam" id="TIGR00151">
    <property type="entry name" value="ispF"/>
    <property type="match status" value="1"/>
</dbReference>
<evidence type="ECO:0000256" key="7">
    <source>
        <dbReference type="ARBA" id="ARBA00023239"/>
    </source>
</evidence>
<dbReference type="InterPro" id="IPR003526">
    <property type="entry name" value="MECDP_synthase"/>
</dbReference>
<keyword evidence="12" id="KW-1185">Reference proteome</keyword>
<evidence type="ECO:0000256" key="5">
    <source>
        <dbReference type="ARBA" id="ARBA00022723"/>
    </source>
</evidence>
<comment type="catalytic activity">
    <reaction evidence="1 8 9">
        <text>4-CDP-2-C-methyl-D-erythritol 2-phosphate = 2-C-methyl-D-erythritol 2,4-cyclic diphosphate + CMP</text>
        <dbReference type="Rhea" id="RHEA:23864"/>
        <dbReference type="ChEBI" id="CHEBI:57919"/>
        <dbReference type="ChEBI" id="CHEBI:58483"/>
        <dbReference type="ChEBI" id="CHEBI:60377"/>
        <dbReference type="EC" id="4.6.1.12"/>
    </reaction>
</comment>
<feature type="binding site" evidence="8">
    <location>
        <begin position="68"/>
        <end position="70"/>
    </location>
    <ligand>
        <name>4-CDP-2-C-methyl-D-erythritol 2-phosphate</name>
        <dbReference type="ChEBI" id="CHEBI:57919"/>
    </ligand>
</feature>
<feature type="binding site" evidence="8">
    <location>
        <begin position="46"/>
        <end position="47"/>
    </location>
    <ligand>
        <name>4-CDP-2-C-methyl-D-erythritol 2-phosphate</name>
        <dbReference type="ChEBI" id="CHEBI:57919"/>
    </ligand>
</feature>
<dbReference type="PANTHER" id="PTHR43181">
    <property type="entry name" value="2-C-METHYL-D-ERYTHRITOL 2,4-CYCLODIPHOSPHATE SYNTHASE, CHLOROPLASTIC"/>
    <property type="match status" value="1"/>
</dbReference>
<evidence type="ECO:0000256" key="2">
    <source>
        <dbReference type="ARBA" id="ARBA00004709"/>
    </source>
</evidence>
<feature type="binding site" evidence="8">
    <location>
        <position position="54"/>
    </location>
    <ligand>
        <name>a divalent metal cation</name>
        <dbReference type="ChEBI" id="CHEBI:60240"/>
    </ligand>
</feature>
<feature type="domain" description="2-C-methyl-D-erythritol 2,4-cyclodiphosphate synthase" evidence="10">
    <location>
        <begin position="13"/>
        <end position="166"/>
    </location>
</feature>
<name>A0ABY9RCK2_9BURK</name>
<evidence type="ECO:0000259" key="10">
    <source>
        <dbReference type="Pfam" id="PF02542"/>
    </source>
</evidence>
<comment type="subunit">
    <text evidence="8">Homotrimer.</text>
</comment>
<dbReference type="Pfam" id="PF02542">
    <property type="entry name" value="YgbB"/>
    <property type="match status" value="1"/>
</dbReference>
<dbReference type="HAMAP" id="MF_00107">
    <property type="entry name" value="IspF"/>
    <property type="match status" value="1"/>
</dbReference>
<dbReference type="CDD" id="cd00554">
    <property type="entry name" value="MECDP_synthase"/>
    <property type="match status" value="1"/>
</dbReference>
<dbReference type="PROSITE" id="PS01350">
    <property type="entry name" value="ISPF"/>
    <property type="match status" value="1"/>
</dbReference>
<keyword evidence="5 8" id="KW-0479">Metal-binding</keyword>
<dbReference type="InterPro" id="IPR020555">
    <property type="entry name" value="MECDP_synthase_CS"/>
</dbReference>
<evidence type="ECO:0000256" key="4">
    <source>
        <dbReference type="ARBA" id="ARBA00012579"/>
    </source>
</evidence>
<comment type="pathway">
    <text evidence="2 8">Isoprenoid biosynthesis; isopentenyl diphosphate biosynthesis via DXP pathway; isopentenyl diphosphate from 1-deoxy-D-xylulose 5-phosphate: step 4/6.</text>
</comment>
<feature type="binding site" evidence="8">
    <location>
        <begin position="112"/>
        <end position="118"/>
    </location>
    <ligand>
        <name>4-CDP-2-C-methyl-D-erythritol 2-phosphate</name>
        <dbReference type="ChEBI" id="CHEBI:57919"/>
    </ligand>
</feature>
<feature type="binding site" evidence="8">
    <location>
        <begin position="20"/>
        <end position="22"/>
    </location>
    <ligand>
        <name>4-CDP-2-C-methyl-D-erythritol 2-phosphate</name>
        <dbReference type="ChEBI" id="CHEBI:57919"/>
    </ligand>
</feature>
<dbReference type="PANTHER" id="PTHR43181:SF1">
    <property type="entry name" value="2-C-METHYL-D-ERYTHRITOL 2,4-CYCLODIPHOSPHATE SYNTHASE, CHLOROPLASTIC"/>
    <property type="match status" value="1"/>
</dbReference>
<keyword evidence="7 8" id="KW-0456">Lyase</keyword>
<comment type="caution">
    <text evidence="8">Lacks conserved residue(s) required for the propagation of feature annotation.</text>
</comment>
<dbReference type="SUPFAM" id="SSF69765">
    <property type="entry name" value="IpsF-like"/>
    <property type="match status" value="1"/>
</dbReference>
<organism evidence="11 12">
    <name type="scientific">Undibacterium cyanobacteriorum</name>
    <dbReference type="NCBI Taxonomy" id="3073561"/>
    <lineage>
        <taxon>Bacteria</taxon>
        <taxon>Pseudomonadati</taxon>
        <taxon>Pseudomonadota</taxon>
        <taxon>Betaproteobacteria</taxon>
        <taxon>Burkholderiales</taxon>
        <taxon>Oxalobacteraceae</taxon>
        <taxon>Undibacterium</taxon>
    </lineage>
</organism>
<evidence type="ECO:0000256" key="9">
    <source>
        <dbReference type="RuleBase" id="RU004395"/>
    </source>
</evidence>
<evidence type="ECO:0000256" key="6">
    <source>
        <dbReference type="ARBA" id="ARBA00023229"/>
    </source>
</evidence>
<gene>
    <name evidence="8 11" type="primary">ispF</name>
    <name evidence="11" type="ORF">RF679_09920</name>
</gene>
<dbReference type="Gene3D" id="3.30.1330.50">
    <property type="entry name" value="2-C-methyl-D-erythritol 2,4-cyclodiphosphate synthase"/>
    <property type="match status" value="1"/>
</dbReference>
<evidence type="ECO:0000256" key="1">
    <source>
        <dbReference type="ARBA" id="ARBA00000200"/>
    </source>
</evidence>
<dbReference type="InterPro" id="IPR036571">
    <property type="entry name" value="MECDP_synthase_sf"/>
</dbReference>
<feature type="site" description="Transition state stabilizer" evidence="8">
    <location>
        <position position="46"/>
    </location>
</feature>
<dbReference type="EC" id="4.6.1.12" evidence="4 8"/>
<dbReference type="RefSeq" id="WP_309480481.1">
    <property type="nucleotide sequence ID" value="NZ_CP133720.1"/>
</dbReference>
<feature type="binding site" evidence="8">
    <location>
        <position position="20"/>
    </location>
    <ligand>
        <name>a divalent metal cation</name>
        <dbReference type="ChEBI" id="CHEBI:60240"/>
    </ligand>
</feature>
<evidence type="ECO:0000313" key="11">
    <source>
        <dbReference type="EMBL" id="WMW78980.1"/>
    </source>
</evidence>